<accession>K6ZFC9</accession>
<evidence type="ECO:0000313" key="2">
    <source>
        <dbReference type="Proteomes" id="UP000006251"/>
    </source>
</evidence>
<protein>
    <submittedName>
        <fullName evidence="1">Uncharacterized protein</fullName>
    </submittedName>
</protein>
<evidence type="ECO:0000313" key="1">
    <source>
        <dbReference type="EMBL" id="GAC27623.1"/>
    </source>
</evidence>
<sequence>MNDKSDAFRSVISHIRNSGFYNALNADLSLSSLFIYRYLLDQPNDIVNLQKDIQDLPFFPERLNASYQDEWIIFCKKAVSKLGFKDLSKLNLAFLTDELNAHDQQRLIDQEYPRPETLIALKKRFMCMQESQEFEQQFKQLCLVESLFSNNGVAILKSQQQRKIEDFIK</sequence>
<dbReference type="EMBL" id="BAEQ01000014">
    <property type="protein sequence ID" value="GAC27623.1"/>
    <property type="molecule type" value="Genomic_DNA"/>
</dbReference>
<reference evidence="2" key="1">
    <citation type="journal article" date="2014" name="Environ. Microbiol.">
        <title>Comparative genomics of the marine bacterial genus Glaciecola reveals the high degree of genomic diversity and genomic characteristic for cold adaptation.</title>
        <authorList>
            <person name="Qin Q.L."/>
            <person name="Xie B.B."/>
            <person name="Yu Y."/>
            <person name="Shu Y.L."/>
            <person name="Rong J.C."/>
            <person name="Zhang Y.J."/>
            <person name="Zhao D.L."/>
            <person name="Chen X.L."/>
            <person name="Zhang X.Y."/>
            <person name="Chen B."/>
            <person name="Zhou B.C."/>
            <person name="Zhang Y.Z."/>
        </authorList>
    </citation>
    <scope>NUCLEOTIDE SEQUENCE [LARGE SCALE GENOMIC DNA]</scope>
    <source>
        <strain evidence="2">ACAM 615</strain>
    </source>
</reference>
<proteinExistence type="predicted"/>
<dbReference type="AlphaFoldDB" id="K6ZFC9"/>
<organism evidence="1 2">
    <name type="scientific">Brumicola pallidula DSM 14239 = ACAM 615</name>
    <dbReference type="NCBI Taxonomy" id="1121922"/>
    <lineage>
        <taxon>Bacteria</taxon>
        <taxon>Pseudomonadati</taxon>
        <taxon>Pseudomonadota</taxon>
        <taxon>Gammaproteobacteria</taxon>
        <taxon>Alteromonadales</taxon>
        <taxon>Alteromonadaceae</taxon>
        <taxon>Brumicola</taxon>
    </lineage>
</organism>
<keyword evidence="2" id="KW-1185">Reference proteome</keyword>
<dbReference type="OrthoDB" id="6366706at2"/>
<dbReference type="STRING" id="1121922.GCA_000428905_01843"/>
<dbReference type="Proteomes" id="UP000006251">
    <property type="component" value="Unassembled WGS sequence"/>
</dbReference>
<gene>
    <name evidence="1" type="ORF">GPAL_0743</name>
</gene>
<name>K6ZFC9_9ALTE</name>
<comment type="caution">
    <text evidence="1">The sequence shown here is derived from an EMBL/GenBank/DDBJ whole genome shotgun (WGS) entry which is preliminary data.</text>
</comment>
<dbReference type="RefSeq" id="WP_006009378.1">
    <property type="nucleotide sequence ID" value="NZ_AUAV01000008.1"/>
</dbReference>